<protein>
    <submittedName>
        <fullName evidence="1">Uncharacterized protein</fullName>
    </submittedName>
</protein>
<name>A0ABN7A9M4_9HEMI</name>
<dbReference type="EMBL" id="AP028909">
    <property type="protein sequence ID" value="BES88925.1"/>
    <property type="molecule type" value="Genomic_DNA"/>
</dbReference>
<proteinExistence type="predicted"/>
<keyword evidence="2" id="KW-1185">Reference proteome</keyword>
<organism evidence="1 2">
    <name type="scientific">Nesidiocoris tenuis</name>
    <dbReference type="NCBI Taxonomy" id="355587"/>
    <lineage>
        <taxon>Eukaryota</taxon>
        <taxon>Metazoa</taxon>
        <taxon>Ecdysozoa</taxon>
        <taxon>Arthropoda</taxon>
        <taxon>Hexapoda</taxon>
        <taxon>Insecta</taxon>
        <taxon>Pterygota</taxon>
        <taxon>Neoptera</taxon>
        <taxon>Paraneoptera</taxon>
        <taxon>Hemiptera</taxon>
        <taxon>Heteroptera</taxon>
        <taxon>Panheteroptera</taxon>
        <taxon>Cimicomorpha</taxon>
        <taxon>Miridae</taxon>
        <taxon>Dicyphina</taxon>
        <taxon>Nesidiocoris</taxon>
    </lineage>
</organism>
<reference evidence="1 2" key="1">
    <citation type="submission" date="2023-09" db="EMBL/GenBank/DDBJ databases">
        <title>Nesidiocoris tenuis whole genome shotgun sequence.</title>
        <authorList>
            <person name="Shibata T."/>
            <person name="Shimoda M."/>
            <person name="Kobayashi T."/>
            <person name="Uehara T."/>
        </authorList>
    </citation>
    <scope>NUCLEOTIDE SEQUENCE [LARGE SCALE GENOMIC DNA]</scope>
    <source>
        <strain evidence="1 2">Japan</strain>
    </source>
</reference>
<dbReference type="Proteomes" id="UP001307889">
    <property type="component" value="Chromosome 1"/>
</dbReference>
<accession>A0ABN7A9M4</accession>
<evidence type="ECO:0000313" key="1">
    <source>
        <dbReference type="EMBL" id="BES88925.1"/>
    </source>
</evidence>
<sequence length="83" mass="9279">MSTSEDSERFTDSLHTAVVRMVKRSLERRLKEEDQGKCEAGRVEEWSRCGADGVAGRQNVDAFRKVEELLLTGGGMYARGCEP</sequence>
<evidence type="ECO:0000313" key="2">
    <source>
        <dbReference type="Proteomes" id="UP001307889"/>
    </source>
</evidence>
<gene>
    <name evidence="1" type="ORF">NTJ_01733</name>
</gene>